<dbReference type="Gene3D" id="3.40.50.150">
    <property type="entry name" value="Vaccinia Virus protein VP39"/>
    <property type="match status" value="1"/>
</dbReference>
<dbReference type="InterPro" id="IPR029063">
    <property type="entry name" value="SAM-dependent_MTases_sf"/>
</dbReference>
<dbReference type="InterPro" id="IPR002052">
    <property type="entry name" value="DNA_methylase_N6_adenine_CS"/>
</dbReference>
<dbReference type="CDD" id="cd02440">
    <property type="entry name" value="AdoMet_MTases"/>
    <property type="match status" value="1"/>
</dbReference>
<proteinExistence type="predicted"/>
<dbReference type="GO" id="GO:0008757">
    <property type="term" value="F:S-adenosylmethionine-dependent methyltransferase activity"/>
    <property type="evidence" value="ECO:0007669"/>
    <property type="project" value="UniProtKB-ARBA"/>
</dbReference>
<evidence type="ECO:0000259" key="1">
    <source>
        <dbReference type="Pfam" id="PF05175"/>
    </source>
</evidence>
<name>A0A8J3QKF2_9ACTN</name>
<dbReference type="PANTHER" id="PTHR18895">
    <property type="entry name" value="HEMK METHYLTRANSFERASE"/>
    <property type="match status" value="1"/>
</dbReference>
<dbReference type="PANTHER" id="PTHR18895:SF74">
    <property type="entry name" value="MTRF1L RELEASE FACTOR GLUTAMINE METHYLTRANSFERASE"/>
    <property type="match status" value="1"/>
</dbReference>
<feature type="domain" description="Methyltransferase small" evidence="1">
    <location>
        <begin position="43"/>
        <end position="122"/>
    </location>
</feature>
<keyword evidence="2" id="KW-0808">Transferase</keyword>
<dbReference type="SUPFAM" id="SSF53335">
    <property type="entry name" value="S-adenosyl-L-methionine-dependent methyltransferases"/>
    <property type="match status" value="1"/>
</dbReference>
<evidence type="ECO:0000313" key="2">
    <source>
        <dbReference type="EMBL" id="GIH11404.1"/>
    </source>
</evidence>
<dbReference type="AlphaFoldDB" id="A0A8J3QKF2"/>
<dbReference type="GO" id="GO:0032259">
    <property type="term" value="P:methylation"/>
    <property type="evidence" value="ECO:0007669"/>
    <property type="project" value="UniProtKB-KW"/>
</dbReference>
<dbReference type="Proteomes" id="UP000612899">
    <property type="component" value="Unassembled WGS sequence"/>
</dbReference>
<accession>A0A8J3QKF2</accession>
<dbReference type="Pfam" id="PF05175">
    <property type="entry name" value="MTS"/>
    <property type="match status" value="1"/>
</dbReference>
<gene>
    <name evidence="2" type="primary">hemK</name>
    <name evidence="2" type="ORF">Rhe02_94710</name>
</gene>
<evidence type="ECO:0000313" key="3">
    <source>
        <dbReference type="Proteomes" id="UP000612899"/>
    </source>
</evidence>
<dbReference type="PROSITE" id="PS00092">
    <property type="entry name" value="N6_MTASE"/>
    <property type="match status" value="1"/>
</dbReference>
<keyword evidence="3" id="KW-1185">Reference proteome</keyword>
<reference evidence="2" key="1">
    <citation type="submission" date="2021-01" db="EMBL/GenBank/DDBJ databases">
        <title>Whole genome shotgun sequence of Rhizocola hellebori NBRC 109834.</title>
        <authorList>
            <person name="Komaki H."/>
            <person name="Tamura T."/>
        </authorList>
    </citation>
    <scope>NUCLEOTIDE SEQUENCE</scope>
    <source>
        <strain evidence="2">NBRC 109834</strain>
    </source>
</reference>
<dbReference type="InterPro" id="IPR007848">
    <property type="entry name" value="Small_mtfrase_dom"/>
</dbReference>
<dbReference type="GO" id="GO:0003676">
    <property type="term" value="F:nucleic acid binding"/>
    <property type="evidence" value="ECO:0007669"/>
    <property type="project" value="InterPro"/>
</dbReference>
<keyword evidence="2" id="KW-0489">Methyltransferase</keyword>
<comment type="caution">
    <text evidence="2">The sequence shown here is derived from an EMBL/GenBank/DDBJ whole genome shotgun (WGS) entry which is preliminary data.</text>
</comment>
<sequence length="206" mass="22188">MPLQHLTGTAPFLDLDLKIGPGVFVPRPETELLARWGIGVLADSDRPVVVDLCSGSGALALAVASERPKARVYAVERSEEALKWLWLNVSGTPVEVVAGDIRDVELPSGVDLVLSNPPYVPAGTQVAPEVLADPPEAVFAGEDGLDLIPAVIDRAAQILRPGGRLGFEHDDSHVDLAHLLERWFESIESHSDLAERPRFTTAIRKA</sequence>
<organism evidence="2 3">
    <name type="scientific">Rhizocola hellebori</name>
    <dbReference type="NCBI Taxonomy" id="1392758"/>
    <lineage>
        <taxon>Bacteria</taxon>
        <taxon>Bacillati</taxon>
        <taxon>Actinomycetota</taxon>
        <taxon>Actinomycetes</taxon>
        <taxon>Micromonosporales</taxon>
        <taxon>Micromonosporaceae</taxon>
        <taxon>Rhizocola</taxon>
    </lineage>
</organism>
<dbReference type="EMBL" id="BONY01000132">
    <property type="protein sequence ID" value="GIH11404.1"/>
    <property type="molecule type" value="Genomic_DNA"/>
</dbReference>
<dbReference type="GO" id="GO:0008170">
    <property type="term" value="F:N-methyltransferase activity"/>
    <property type="evidence" value="ECO:0007669"/>
    <property type="project" value="UniProtKB-ARBA"/>
</dbReference>
<dbReference type="InterPro" id="IPR050320">
    <property type="entry name" value="N5-glutamine_MTase"/>
</dbReference>
<protein>
    <submittedName>
        <fullName evidence="2">Release factor glutamine methyltransferase</fullName>
    </submittedName>
</protein>